<evidence type="ECO:0000313" key="1">
    <source>
        <dbReference type="EMBL" id="KAH3710069.1"/>
    </source>
</evidence>
<evidence type="ECO:0000313" key="2">
    <source>
        <dbReference type="Proteomes" id="UP000828390"/>
    </source>
</evidence>
<dbReference type="EMBL" id="JAIWYP010000014">
    <property type="protein sequence ID" value="KAH3710069.1"/>
    <property type="molecule type" value="Genomic_DNA"/>
</dbReference>
<organism evidence="1 2">
    <name type="scientific">Dreissena polymorpha</name>
    <name type="common">Zebra mussel</name>
    <name type="synonym">Mytilus polymorpha</name>
    <dbReference type="NCBI Taxonomy" id="45954"/>
    <lineage>
        <taxon>Eukaryota</taxon>
        <taxon>Metazoa</taxon>
        <taxon>Spiralia</taxon>
        <taxon>Lophotrochozoa</taxon>
        <taxon>Mollusca</taxon>
        <taxon>Bivalvia</taxon>
        <taxon>Autobranchia</taxon>
        <taxon>Heteroconchia</taxon>
        <taxon>Euheterodonta</taxon>
        <taxon>Imparidentia</taxon>
        <taxon>Neoheterodontei</taxon>
        <taxon>Myida</taxon>
        <taxon>Dreissenoidea</taxon>
        <taxon>Dreissenidae</taxon>
        <taxon>Dreissena</taxon>
    </lineage>
</organism>
<comment type="caution">
    <text evidence="1">The sequence shown here is derived from an EMBL/GenBank/DDBJ whole genome shotgun (WGS) entry which is preliminary data.</text>
</comment>
<dbReference type="AlphaFoldDB" id="A0A9D3Z4I6"/>
<sequence length="53" mass="5944">MENVKQWKPLPVDELLKQPTKDLTGGGSPCVVVSHFPQTTRPVKGMMMIDQSY</sequence>
<proteinExistence type="predicted"/>
<protein>
    <submittedName>
        <fullName evidence="1">Uncharacterized protein</fullName>
    </submittedName>
</protein>
<keyword evidence="2" id="KW-1185">Reference proteome</keyword>
<reference evidence="1" key="1">
    <citation type="journal article" date="2019" name="bioRxiv">
        <title>The Genome of the Zebra Mussel, Dreissena polymorpha: A Resource for Invasive Species Research.</title>
        <authorList>
            <person name="McCartney M.A."/>
            <person name="Auch B."/>
            <person name="Kono T."/>
            <person name="Mallez S."/>
            <person name="Zhang Y."/>
            <person name="Obille A."/>
            <person name="Becker A."/>
            <person name="Abrahante J.E."/>
            <person name="Garbe J."/>
            <person name="Badalamenti J.P."/>
            <person name="Herman A."/>
            <person name="Mangelson H."/>
            <person name="Liachko I."/>
            <person name="Sullivan S."/>
            <person name="Sone E.D."/>
            <person name="Koren S."/>
            <person name="Silverstein K.A.T."/>
            <person name="Beckman K.B."/>
            <person name="Gohl D.M."/>
        </authorList>
    </citation>
    <scope>NUCLEOTIDE SEQUENCE</scope>
    <source>
        <strain evidence="1">Duluth1</strain>
        <tissue evidence="1">Whole animal</tissue>
    </source>
</reference>
<dbReference type="Proteomes" id="UP000828390">
    <property type="component" value="Unassembled WGS sequence"/>
</dbReference>
<reference evidence="1" key="2">
    <citation type="submission" date="2020-11" db="EMBL/GenBank/DDBJ databases">
        <authorList>
            <person name="McCartney M.A."/>
            <person name="Auch B."/>
            <person name="Kono T."/>
            <person name="Mallez S."/>
            <person name="Becker A."/>
            <person name="Gohl D.M."/>
            <person name="Silverstein K.A.T."/>
            <person name="Koren S."/>
            <person name="Bechman K.B."/>
            <person name="Herman A."/>
            <person name="Abrahante J.E."/>
            <person name="Garbe J."/>
        </authorList>
    </citation>
    <scope>NUCLEOTIDE SEQUENCE</scope>
    <source>
        <strain evidence="1">Duluth1</strain>
        <tissue evidence="1">Whole animal</tissue>
    </source>
</reference>
<name>A0A9D3Z4I6_DREPO</name>
<accession>A0A9D3Z4I6</accession>
<gene>
    <name evidence="1" type="ORF">DPMN_069535</name>
</gene>